<organism evidence="2 3">
    <name type="scientific">Halovenus salina</name>
    <dbReference type="NCBI Taxonomy" id="1510225"/>
    <lineage>
        <taxon>Archaea</taxon>
        <taxon>Methanobacteriati</taxon>
        <taxon>Methanobacteriota</taxon>
        <taxon>Stenosarchaea group</taxon>
        <taxon>Halobacteria</taxon>
        <taxon>Halobacteriales</taxon>
        <taxon>Haloarculaceae</taxon>
        <taxon>Halovenus</taxon>
    </lineage>
</organism>
<dbReference type="EMBL" id="JBHSZI010000003">
    <property type="protein sequence ID" value="MFC7059823.1"/>
    <property type="molecule type" value="Genomic_DNA"/>
</dbReference>
<reference evidence="3" key="2">
    <citation type="journal article" date="2019" name="Int. J. Syst. Evol. Microbiol.">
        <title>The Global Catalogue of Microorganisms (GCM) 10K type strain sequencing project: providing services to taxonomists for standard genome sequencing and annotation.</title>
        <authorList>
            <consortium name="The Broad Institute Genomics Platform"/>
            <consortium name="The Broad Institute Genome Sequencing Center for Infectious Disease"/>
            <person name="Wu L."/>
            <person name="Ma J."/>
        </authorList>
    </citation>
    <scope>NUCLEOTIDE SEQUENCE [LARGE SCALE GENOMIC DNA]</scope>
    <source>
        <strain evidence="3">JCM 30072</strain>
    </source>
</reference>
<comment type="caution">
    <text evidence="2">The sequence shown here is derived from an EMBL/GenBank/DDBJ whole genome shotgun (WGS) entry which is preliminary data.</text>
</comment>
<dbReference type="EMBL" id="JBHSZI010000003">
    <property type="protein sequence ID" value="MFC7059851.1"/>
    <property type="molecule type" value="Genomic_DNA"/>
</dbReference>
<sequence>MNAPTDSKTVSIIQPPAEEYTRRTVTVDFLYIDNESCDRCMGTEGALEAALEQIDPVLDALNIGITVRGIHVSTLDAAEATQLAVSPTIRINGRGIQPDYIENTCDSCGDLCECDGDVDCRLWQYRGEKHSTAPVGLLVESLVKAIAPNRMQASKSRDSQAYQLSSNVRDFFESSGSDESDCGCGC</sequence>
<keyword evidence="3" id="KW-1185">Reference proteome</keyword>
<evidence type="ECO:0000313" key="1">
    <source>
        <dbReference type="EMBL" id="MFC7059823.1"/>
    </source>
</evidence>
<gene>
    <name evidence="1" type="ORF">ACFQQG_18520</name>
    <name evidence="2" type="ORF">ACFQQG_18660</name>
</gene>
<reference evidence="2" key="1">
    <citation type="journal article" date="2014" name="Int. J. Syst. Evol. Microbiol.">
        <title>Complete genome sequence of Corynebacterium casei LMG S-19264T (=DSM 44701T), isolated from a smear-ripened cheese.</title>
        <authorList>
            <consortium name="US DOE Joint Genome Institute (JGI-PGF)"/>
            <person name="Walter F."/>
            <person name="Albersmeier A."/>
            <person name="Kalinowski J."/>
            <person name="Ruckert C."/>
        </authorList>
    </citation>
    <scope>NUCLEOTIDE SEQUENCE [LARGE SCALE GENOMIC DNA]</scope>
    <source>
        <strain evidence="2">CGMCC 1.12553</strain>
    </source>
</reference>
<name>A0ABD5W2R1_9EURY</name>
<dbReference type="Pfam" id="PF10865">
    <property type="entry name" value="DUF2703"/>
    <property type="match status" value="1"/>
</dbReference>
<dbReference type="InterPro" id="IPR021219">
    <property type="entry name" value="DUF2703"/>
</dbReference>
<accession>A0ABD5W2R1</accession>
<proteinExistence type="predicted"/>
<dbReference type="RefSeq" id="WP_382187165.1">
    <property type="nucleotide sequence ID" value="NZ_JBHSZI010000003.1"/>
</dbReference>
<dbReference type="AlphaFoldDB" id="A0ABD5W2R1"/>
<dbReference type="Proteomes" id="UP001596445">
    <property type="component" value="Unassembled WGS sequence"/>
</dbReference>
<protein>
    <submittedName>
        <fullName evidence="2">DUF2703 domain-containing protein</fullName>
    </submittedName>
</protein>
<evidence type="ECO:0000313" key="2">
    <source>
        <dbReference type="EMBL" id="MFC7059851.1"/>
    </source>
</evidence>
<reference evidence="2" key="3">
    <citation type="submission" date="2024-09" db="EMBL/GenBank/DDBJ databases">
        <authorList>
            <person name="Sun Q."/>
        </authorList>
    </citation>
    <scope>NUCLEOTIDE SEQUENCE</scope>
    <source>
        <strain evidence="2">CGMCC 1.12553</strain>
    </source>
</reference>
<evidence type="ECO:0000313" key="3">
    <source>
        <dbReference type="Proteomes" id="UP001596445"/>
    </source>
</evidence>